<feature type="active site" description="Proton donor" evidence="13">
    <location>
        <position position="220"/>
    </location>
</feature>
<dbReference type="PIRSF" id="PIRSF036497">
    <property type="entry name" value="HDH_short"/>
    <property type="match status" value="1"/>
</dbReference>
<dbReference type="SUPFAM" id="SSF55347">
    <property type="entry name" value="Glyceraldehyde-3-phosphate dehydrogenase-like, C-terminal domain"/>
    <property type="match status" value="1"/>
</dbReference>
<dbReference type="KEGG" id="vab:WPS_27260"/>
<feature type="binding site" evidence="14">
    <location>
        <begin position="37"/>
        <end position="42"/>
    </location>
    <ligand>
        <name>NADP(+)</name>
        <dbReference type="ChEBI" id="CHEBI:58349"/>
    </ligand>
</feature>
<keyword evidence="12 14" id="KW-0521">NADP</keyword>
<organism evidence="20 21">
    <name type="scientific">Vulcanimicrobium alpinum</name>
    <dbReference type="NCBI Taxonomy" id="3016050"/>
    <lineage>
        <taxon>Bacteria</taxon>
        <taxon>Bacillati</taxon>
        <taxon>Vulcanimicrobiota</taxon>
        <taxon>Vulcanimicrobiia</taxon>
        <taxon>Vulcanimicrobiales</taxon>
        <taxon>Vulcanimicrobiaceae</taxon>
        <taxon>Vulcanimicrobium</taxon>
    </lineage>
</organism>
<keyword evidence="9" id="KW-0915">Sodium</keyword>
<dbReference type="GO" id="GO:0050661">
    <property type="term" value="F:NADP binding"/>
    <property type="evidence" value="ECO:0007669"/>
    <property type="project" value="InterPro"/>
</dbReference>
<dbReference type="Gene3D" id="3.40.50.720">
    <property type="entry name" value="NAD(P)-binding Rossmann-like Domain"/>
    <property type="match status" value="1"/>
</dbReference>
<dbReference type="PROSITE" id="PS01042">
    <property type="entry name" value="HOMOSER_DHGENASE"/>
    <property type="match status" value="1"/>
</dbReference>
<dbReference type="InterPro" id="IPR022697">
    <property type="entry name" value="HDH_short"/>
</dbReference>
<evidence type="ECO:0000313" key="21">
    <source>
        <dbReference type="Proteomes" id="UP001317532"/>
    </source>
</evidence>
<comment type="pathway">
    <text evidence="2 15">Amino-acid biosynthesis; L-methionine biosynthesis via de novo pathway; L-homoserine from L-aspartate: step 3/3.</text>
</comment>
<keyword evidence="21" id="KW-1185">Reference proteome</keyword>
<dbReference type="Pfam" id="PF00742">
    <property type="entry name" value="Homoserine_dh"/>
    <property type="match status" value="1"/>
</dbReference>
<dbReference type="PANTHER" id="PTHR43331:SF1">
    <property type="entry name" value="HOMOSERINE DEHYDROGENASE"/>
    <property type="match status" value="1"/>
</dbReference>
<dbReference type="NCBIfam" id="NF004976">
    <property type="entry name" value="PRK06349.1"/>
    <property type="match status" value="1"/>
</dbReference>
<name>A0AAN1XYV3_UNVUL</name>
<evidence type="ECO:0000313" key="20">
    <source>
        <dbReference type="EMBL" id="BDE07450.1"/>
    </source>
</evidence>
<evidence type="ECO:0000256" key="6">
    <source>
        <dbReference type="ARBA" id="ARBA00022605"/>
    </source>
</evidence>
<protein>
    <recommendedName>
        <fullName evidence="5 12">Homoserine dehydrogenase</fullName>
        <shortName evidence="12">HDH</shortName>
        <ecNumber evidence="4 12">1.1.1.3</ecNumber>
    </recommendedName>
</protein>
<gene>
    <name evidence="20" type="ORF">WPS_27260</name>
</gene>
<dbReference type="InterPro" id="IPR001342">
    <property type="entry name" value="HDH_cat"/>
</dbReference>
<keyword evidence="7 12" id="KW-0791">Threonine biosynthesis</keyword>
<dbReference type="EMBL" id="AP025523">
    <property type="protein sequence ID" value="BDE07450.1"/>
    <property type="molecule type" value="Genomic_DNA"/>
</dbReference>
<dbReference type="FunFam" id="3.30.360.10:FF:000005">
    <property type="entry name" value="Homoserine dehydrogenase"/>
    <property type="match status" value="1"/>
</dbReference>
<evidence type="ECO:0000256" key="16">
    <source>
        <dbReference type="RuleBase" id="RU004171"/>
    </source>
</evidence>
<evidence type="ECO:0000256" key="13">
    <source>
        <dbReference type="PIRSR" id="PIRSR036497-1"/>
    </source>
</evidence>
<evidence type="ECO:0000256" key="5">
    <source>
        <dbReference type="ARBA" id="ARBA00013376"/>
    </source>
</evidence>
<feature type="domain" description="Aspartate/homoserine dehydrogenase NAD-binding" evidence="19">
    <location>
        <begin position="37"/>
        <end position="145"/>
    </location>
</feature>
<evidence type="ECO:0000256" key="17">
    <source>
        <dbReference type="SAM" id="MobiDB-lite"/>
    </source>
</evidence>
<dbReference type="InterPro" id="IPR005106">
    <property type="entry name" value="Asp/hSer_DH_NAD-bd"/>
</dbReference>
<dbReference type="Gene3D" id="3.30.360.10">
    <property type="entry name" value="Dihydrodipicolinate Reductase, domain 2"/>
    <property type="match status" value="1"/>
</dbReference>
<reference evidence="20 21" key="1">
    <citation type="journal article" date="2022" name="ISME Commun">
        <title>Vulcanimicrobium alpinus gen. nov. sp. nov., the first cultivated representative of the candidate phylum 'Eremiobacterota', is a metabolically versatile aerobic anoxygenic phototroph.</title>
        <authorList>
            <person name="Yabe S."/>
            <person name="Muto K."/>
            <person name="Abe K."/>
            <person name="Yokota A."/>
            <person name="Staudigel H."/>
            <person name="Tebo B.M."/>
        </authorList>
    </citation>
    <scope>NUCLEOTIDE SEQUENCE [LARGE SCALE GENOMIC DNA]</scope>
    <source>
        <strain evidence="20 21">WC8-2</strain>
    </source>
</reference>
<dbReference type="InterPro" id="IPR019811">
    <property type="entry name" value="HDH_CS"/>
</dbReference>
<dbReference type="AlphaFoldDB" id="A0AAN1XYV3"/>
<keyword evidence="6 12" id="KW-0028">Amino-acid biosynthesis</keyword>
<sequence>MEDSVLTLSGVPSPSDAPSIATAGTATTRVDGIGLLGCGTVGASVARRLLALHPQLVRAIAVRDPHKPRAVEWADFESDPFEVVDDPAVRVVVECIGGVGLARELVLRAIARGKDVVTANKDLIATEGPWLAAFAARTGASLRYEAAVGGAIPIVRAMAGSLANEDVLEIGGVVNGTTNFILDAMSDGAGYDEALAEAQRLGYAETDPRADVDGHDAAHKLAILAGLAFHRPSVSGRIARRGIGALTAEDVRAGAERGWRLKLLAVARRVEEPPAAEGDRALVVEAGVTPAYVPADHPFARPRGAENVVRVVGAGCGELLFAGTGAGGDPTASAVVADVVAALESRERHVPAHAGPDLQTVPLRLPAFERVRDGVRSAIPVWAAA</sequence>
<dbReference type="PANTHER" id="PTHR43331">
    <property type="entry name" value="HOMOSERINE DEHYDROGENASE"/>
    <property type="match status" value="1"/>
</dbReference>
<accession>A0AAN1XYV3</accession>
<evidence type="ECO:0000256" key="1">
    <source>
        <dbReference type="ARBA" id="ARBA00005056"/>
    </source>
</evidence>
<evidence type="ECO:0000256" key="8">
    <source>
        <dbReference type="ARBA" id="ARBA00023002"/>
    </source>
</evidence>
<feature type="region of interest" description="Disordered" evidence="17">
    <location>
        <begin position="1"/>
        <end position="20"/>
    </location>
</feature>
<evidence type="ECO:0000259" key="18">
    <source>
        <dbReference type="Pfam" id="PF00742"/>
    </source>
</evidence>
<dbReference type="EC" id="1.1.1.3" evidence="4 12"/>
<dbReference type="GO" id="GO:0004412">
    <property type="term" value="F:homoserine dehydrogenase activity"/>
    <property type="evidence" value="ECO:0007669"/>
    <property type="project" value="UniProtKB-EC"/>
</dbReference>
<dbReference type="SUPFAM" id="SSF51735">
    <property type="entry name" value="NAD(P)-binding Rossmann-fold domains"/>
    <property type="match status" value="1"/>
</dbReference>
<comment type="pathway">
    <text evidence="1 15">Amino-acid biosynthesis; L-threonine biosynthesis; L-threonine from L-aspartate: step 3/5.</text>
</comment>
<feature type="binding site" evidence="14">
    <location>
        <position position="205"/>
    </location>
    <ligand>
        <name>L-homoserine</name>
        <dbReference type="ChEBI" id="CHEBI:57476"/>
    </ligand>
</feature>
<dbReference type="Pfam" id="PF03447">
    <property type="entry name" value="NAD_binding_3"/>
    <property type="match status" value="1"/>
</dbReference>
<dbReference type="RefSeq" id="WP_317995042.1">
    <property type="nucleotide sequence ID" value="NZ_AP025523.1"/>
</dbReference>
<evidence type="ECO:0000259" key="19">
    <source>
        <dbReference type="Pfam" id="PF03447"/>
    </source>
</evidence>
<evidence type="ECO:0000256" key="3">
    <source>
        <dbReference type="ARBA" id="ARBA00006753"/>
    </source>
</evidence>
<keyword evidence="10 12" id="KW-0486">Methionine biosynthesis</keyword>
<evidence type="ECO:0000256" key="15">
    <source>
        <dbReference type="RuleBase" id="RU000579"/>
    </source>
</evidence>
<dbReference type="Proteomes" id="UP001317532">
    <property type="component" value="Chromosome"/>
</dbReference>
<evidence type="ECO:0000256" key="9">
    <source>
        <dbReference type="ARBA" id="ARBA00023053"/>
    </source>
</evidence>
<evidence type="ECO:0000256" key="14">
    <source>
        <dbReference type="PIRSR" id="PIRSR036497-2"/>
    </source>
</evidence>
<keyword evidence="8 12" id="KW-0560">Oxidoreductase</keyword>
<feature type="domain" description="Homoserine dehydrogenase catalytic" evidence="18">
    <location>
        <begin position="153"/>
        <end position="340"/>
    </location>
</feature>
<evidence type="ECO:0000256" key="7">
    <source>
        <dbReference type="ARBA" id="ARBA00022697"/>
    </source>
</evidence>
<dbReference type="GO" id="GO:0009086">
    <property type="term" value="P:methionine biosynthetic process"/>
    <property type="evidence" value="ECO:0007669"/>
    <property type="project" value="UniProtKB-KW"/>
</dbReference>
<feature type="compositionally biased region" description="Polar residues" evidence="17">
    <location>
        <begin position="1"/>
        <end position="12"/>
    </location>
</feature>
<evidence type="ECO:0000256" key="11">
    <source>
        <dbReference type="ARBA" id="ARBA00048841"/>
    </source>
</evidence>
<dbReference type="InterPro" id="IPR036291">
    <property type="entry name" value="NAD(P)-bd_dom_sf"/>
</dbReference>
<evidence type="ECO:0000256" key="12">
    <source>
        <dbReference type="PIRNR" id="PIRNR036497"/>
    </source>
</evidence>
<feature type="binding site" evidence="14">
    <location>
        <position position="121"/>
    </location>
    <ligand>
        <name>NADPH</name>
        <dbReference type="ChEBI" id="CHEBI:57783"/>
    </ligand>
</feature>
<evidence type="ECO:0000256" key="2">
    <source>
        <dbReference type="ARBA" id="ARBA00005062"/>
    </source>
</evidence>
<comment type="similarity">
    <text evidence="3 12 16">Belongs to the homoserine dehydrogenase family.</text>
</comment>
<proteinExistence type="inferred from homology"/>
<evidence type="ECO:0000256" key="4">
    <source>
        <dbReference type="ARBA" id="ARBA00013213"/>
    </source>
</evidence>
<evidence type="ECO:0000256" key="10">
    <source>
        <dbReference type="ARBA" id="ARBA00023167"/>
    </source>
</evidence>
<dbReference type="GO" id="GO:0009088">
    <property type="term" value="P:threonine biosynthetic process"/>
    <property type="evidence" value="ECO:0007669"/>
    <property type="project" value="UniProtKB-KW"/>
</dbReference>
<comment type="catalytic activity">
    <reaction evidence="11">
        <text>L-homoserine + NADP(+) = L-aspartate 4-semialdehyde + NADPH + H(+)</text>
        <dbReference type="Rhea" id="RHEA:15761"/>
        <dbReference type="ChEBI" id="CHEBI:15378"/>
        <dbReference type="ChEBI" id="CHEBI:57476"/>
        <dbReference type="ChEBI" id="CHEBI:57783"/>
        <dbReference type="ChEBI" id="CHEBI:58349"/>
        <dbReference type="ChEBI" id="CHEBI:537519"/>
        <dbReference type="EC" id="1.1.1.3"/>
    </reaction>
    <physiologicalReaction direction="right-to-left" evidence="11">
        <dbReference type="Rhea" id="RHEA:15763"/>
    </physiologicalReaction>
</comment>